<dbReference type="GO" id="GO:0006281">
    <property type="term" value="P:DNA repair"/>
    <property type="evidence" value="ECO:0007669"/>
    <property type="project" value="UniProtKB-UniRule"/>
</dbReference>
<evidence type="ECO:0000256" key="6">
    <source>
        <dbReference type="ARBA" id="ARBA00022813"/>
    </source>
</evidence>
<comment type="catalytic activity">
    <reaction evidence="12">
        <text>Hydrolysis of Ala-|-Gly bond in repressor LexA.</text>
        <dbReference type="EC" id="3.4.21.88"/>
    </reaction>
</comment>
<evidence type="ECO:0000256" key="7">
    <source>
        <dbReference type="ARBA" id="ARBA00023015"/>
    </source>
</evidence>
<evidence type="ECO:0000256" key="3">
    <source>
        <dbReference type="ARBA" id="ARBA00022705"/>
    </source>
</evidence>
<dbReference type="GO" id="GO:0006260">
    <property type="term" value="P:DNA replication"/>
    <property type="evidence" value="ECO:0007669"/>
    <property type="project" value="UniProtKB-UniRule"/>
</dbReference>
<comment type="function">
    <text evidence="12">Represses a number of genes involved in the response to DNA damage (SOS response), including recA and lexA. In the presence of single-stranded DNA, RecA interacts with LexA causing an autocatalytic cleavage which disrupts the DNA-binding part of LexA, leading to derepression of the SOS regulon and eventually DNA repair.</text>
</comment>
<name>A0A5S9F223_UABAM</name>
<keyword evidence="9 12" id="KW-0804">Transcription</keyword>
<dbReference type="InterPro" id="IPR006197">
    <property type="entry name" value="Peptidase_S24_LexA"/>
</dbReference>
<keyword evidence="7 12" id="KW-0805">Transcription regulation</keyword>
<dbReference type="AlphaFoldDB" id="A0A5S9F223"/>
<evidence type="ECO:0000313" key="16">
    <source>
        <dbReference type="EMBL" id="BBM81934.1"/>
    </source>
</evidence>
<dbReference type="InterPro" id="IPR036286">
    <property type="entry name" value="LexA/Signal_pep-like_sf"/>
</dbReference>
<evidence type="ECO:0000259" key="15">
    <source>
        <dbReference type="Pfam" id="PF01726"/>
    </source>
</evidence>
<dbReference type="PANTHER" id="PTHR33516">
    <property type="entry name" value="LEXA REPRESSOR"/>
    <property type="match status" value="1"/>
</dbReference>
<dbReference type="InterPro" id="IPR050077">
    <property type="entry name" value="LexA_repressor"/>
</dbReference>
<dbReference type="InterPro" id="IPR015927">
    <property type="entry name" value="Peptidase_S24_S26A/B/C"/>
</dbReference>
<evidence type="ECO:0000256" key="9">
    <source>
        <dbReference type="ARBA" id="ARBA00023163"/>
    </source>
</evidence>
<dbReference type="GO" id="GO:0004252">
    <property type="term" value="F:serine-type endopeptidase activity"/>
    <property type="evidence" value="ECO:0007669"/>
    <property type="project" value="UniProtKB-UniRule"/>
</dbReference>
<dbReference type="PANTHER" id="PTHR33516:SF2">
    <property type="entry name" value="LEXA REPRESSOR-RELATED"/>
    <property type="match status" value="1"/>
</dbReference>
<keyword evidence="17" id="KW-1185">Reference proteome</keyword>
<feature type="DNA-binding region" description="H-T-H motif" evidence="12">
    <location>
        <begin position="27"/>
        <end position="47"/>
    </location>
</feature>
<dbReference type="InterPro" id="IPR036388">
    <property type="entry name" value="WH-like_DNA-bd_sf"/>
</dbReference>
<gene>
    <name evidence="12" type="primary">lexA</name>
    <name evidence="16" type="ORF">UABAM_00277</name>
</gene>
<dbReference type="SUPFAM" id="SSF51306">
    <property type="entry name" value="LexA/Signal peptidase"/>
    <property type="match status" value="1"/>
</dbReference>
<dbReference type="GO" id="GO:0009432">
    <property type="term" value="P:SOS response"/>
    <property type="evidence" value="ECO:0007669"/>
    <property type="project" value="UniProtKB-UniRule"/>
</dbReference>
<evidence type="ECO:0000256" key="11">
    <source>
        <dbReference type="ARBA" id="ARBA00023236"/>
    </source>
</evidence>
<accession>A0A5S9F223</accession>
<dbReference type="GO" id="GO:0003677">
    <property type="term" value="F:DNA binding"/>
    <property type="evidence" value="ECO:0007669"/>
    <property type="project" value="UniProtKB-UniRule"/>
</dbReference>
<proteinExistence type="inferred from homology"/>
<protein>
    <recommendedName>
        <fullName evidence="12">LexA repressor</fullName>
        <ecNumber evidence="12">3.4.21.88</ecNumber>
    </recommendedName>
</protein>
<dbReference type="Pfam" id="PF01726">
    <property type="entry name" value="LexA_DNA_bind"/>
    <property type="match status" value="1"/>
</dbReference>
<evidence type="ECO:0000313" key="17">
    <source>
        <dbReference type="Proteomes" id="UP000326354"/>
    </source>
</evidence>
<dbReference type="FunFam" id="2.10.109.10:FF:000001">
    <property type="entry name" value="LexA repressor"/>
    <property type="match status" value="1"/>
</dbReference>
<dbReference type="NCBIfam" id="TIGR00498">
    <property type="entry name" value="lexA"/>
    <property type="match status" value="1"/>
</dbReference>
<dbReference type="GO" id="GO:0006508">
    <property type="term" value="P:proteolysis"/>
    <property type="evidence" value="ECO:0007669"/>
    <property type="project" value="InterPro"/>
</dbReference>
<evidence type="ECO:0000256" key="8">
    <source>
        <dbReference type="ARBA" id="ARBA00023125"/>
    </source>
</evidence>
<dbReference type="RefSeq" id="WP_151966194.1">
    <property type="nucleotide sequence ID" value="NZ_AP019860.1"/>
</dbReference>
<keyword evidence="4 12" id="KW-0227">DNA damage</keyword>
<dbReference type="OrthoDB" id="9802364at2"/>
<evidence type="ECO:0000256" key="13">
    <source>
        <dbReference type="RuleBase" id="RU003991"/>
    </source>
</evidence>
<dbReference type="GO" id="GO:0045892">
    <property type="term" value="P:negative regulation of DNA-templated transcription"/>
    <property type="evidence" value="ECO:0007669"/>
    <property type="project" value="UniProtKB-UniRule"/>
</dbReference>
<feature type="active site" description="For autocatalytic cleavage activity" evidence="12">
    <location>
        <position position="164"/>
    </location>
</feature>
<dbReference type="InterPro" id="IPR036390">
    <property type="entry name" value="WH_DNA-bd_sf"/>
</dbReference>
<keyword evidence="2 12" id="KW-0678">Repressor</keyword>
<dbReference type="Pfam" id="PF00717">
    <property type="entry name" value="Peptidase_S24"/>
    <property type="match status" value="1"/>
</dbReference>
<dbReference type="CDD" id="cd06529">
    <property type="entry name" value="S24_LexA-like"/>
    <property type="match status" value="1"/>
</dbReference>
<dbReference type="SUPFAM" id="SSF46785">
    <property type="entry name" value="Winged helix' DNA-binding domain"/>
    <property type="match status" value="1"/>
</dbReference>
<keyword evidence="8 12" id="KW-0238">DNA-binding</keyword>
<dbReference type="EMBL" id="AP019860">
    <property type="protein sequence ID" value="BBM81934.1"/>
    <property type="molecule type" value="Genomic_DNA"/>
</dbReference>
<evidence type="ECO:0000256" key="2">
    <source>
        <dbReference type="ARBA" id="ARBA00022491"/>
    </source>
</evidence>
<dbReference type="Gene3D" id="2.10.109.10">
    <property type="entry name" value="Umud Fragment, subunit A"/>
    <property type="match status" value="1"/>
</dbReference>
<organism evidence="16 17">
    <name type="scientific">Uabimicrobium amorphum</name>
    <dbReference type="NCBI Taxonomy" id="2596890"/>
    <lineage>
        <taxon>Bacteria</taxon>
        <taxon>Pseudomonadati</taxon>
        <taxon>Planctomycetota</taxon>
        <taxon>Candidatus Uabimicrobiia</taxon>
        <taxon>Candidatus Uabimicrobiales</taxon>
        <taxon>Candidatus Uabimicrobiaceae</taxon>
        <taxon>Candidatus Uabimicrobium</taxon>
    </lineage>
</organism>
<keyword evidence="10 12" id="KW-0234">DNA repair</keyword>
<evidence type="ECO:0000259" key="14">
    <source>
        <dbReference type="Pfam" id="PF00717"/>
    </source>
</evidence>
<dbReference type="Gene3D" id="1.10.10.10">
    <property type="entry name" value="Winged helix-like DNA-binding domain superfamily/Winged helix DNA-binding domain"/>
    <property type="match status" value="1"/>
</dbReference>
<feature type="site" description="Cleavage; by autolysis" evidence="12">
    <location>
        <begin position="92"/>
        <end position="93"/>
    </location>
</feature>
<dbReference type="InterPro" id="IPR006200">
    <property type="entry name" value="LexA"/>
</dbReference>
<evidence type="ECO:0000256" key="4">
    <source>
        <dbReference type="ARBA" id="ARBA00022763"/>
    </source>
</evidence>
<keyword evidence="3 12" id="KW-0235">DNA replication</keyword>
<feature type="domain" description="LexA repressor DNA-binding" evidence="15">
    <location>
        <begin position="3"/>
        <end position="64"/>
    </location>
</feature>
<keyword evidence="11 12" id="KW-0742">SOS response</keyword>
<feature type="active site" description="For autocatalytic cleavage activity" evidence="12">
    <location>
        <position position="127"/>
    </location>
</feature>
<reference evidence="16 17" key="1">
    <citation type="submission" date="2019-08" db="EMBL/GenBank/DDBJ databases">
        <title>Complete genome sequence of Candidatus Uab amorphum.</title>
        <authorList>
            <person name="Shiratori T."/>
            <person name="Suzuki S."/>
            <person name="Kakizawa Y."/>
            <person name="Ishida K."/>
        </authorList>
    </citation>
    <scope>NUCLEOTIDE SEQUENCE [LARGE SCALE GENOMIC DNA]</scope>
    <source>
        <strain evidence="16 17">SRT547</strain>
    </source>
</reference>
<dbReference type="KEGG" id="uam:UABAM_00277"/>
<comment type="similarity">
    <text evidence="1 12 13">Belongs to the peptidase S24 family.</text>
</comment>
<comment type="subunit">
    <text evidence="12">Homodimer.</text>
</comment>
<dbReference type="PRINTS" id="PR00726">
    <property type="entry name" value="LEXASERPTASE"/>
</dbReference>
<evidence type="ECO:0000256" key="12">
    <source>
        <dbReference type="HAMAP-Rule" id="MF_00015"/>
    </source>
</evidence>
<feature type="domain" description="Peptidase S24/S26A/S26B/S26C" evidence="14">
    <location>
        <begin position="85"/>
        <end position="199"/>
    </location>
</feature>
<sequence>MRITPKQKALLTFVCNFTAENGYAPSQREIADHFGWKSLGTVQDYLKKLEAKGVLKKEWNARRAIEVDHRFVENFMIPKESVSVPLLGKIAAGRPIEAIVSSEERIPVPKEMVRNGSFYALTVEGNSMIEDGIFEGDYIVVRRQQNAENGEMVVALVDNSATVKRMYRQKSRIELRPANETMESFYVKPHEVKVQGIVVGLYRKY</sequence>
<keyword evidence="5 12" id="KW-0378">Hydrolase</keyword>
<dbReference type="EC" id="3.4.21.88" evidence="12"/>
<dbReference type="InterPro" id="IPR006199">
    <property type="entry name" value="LexA_DNA-bd_dom"/>
</dbReference>
<dbReference type="Proteomes" id="UP000326354">
    <property type="component" value="Chromosome"/>
</dbReference>
<dbReference type="InterPro" id="IPR039418">
    <property type="entry name" value="LexA-like"/>
</dbReference>
<dbReference type="HAMAP" id="MF_00015">
    <property type="entry name" value="LexA"/>
    <property type="match status" value="1"/>
</dbReference>
<keyword evidence="6 12" id="KW-0068">Autocatalytic cleavage</keyword>
<evidence type="ECO:0000256" key="1">
    <source>
        <dbReference type="ARBA" id="ARBA00007484"/>
    </source>
</evidence>
<evidence type="ECO:0000256" key="5">
    <source>
        <dbReference type="ARBA" id="ARBA00022801"/>
    </source>
</evidence>
<evidence type="ECO:0000256" key="10">
    <source>
        <dbReference type="ARBA" id="ARBA00023204"/>
    </source>
</evidence>